<dbReference type="KEGG" id="lsp:Bsph_2393"/>
<sequence>MIIYVIVIADAYYSTLYMEPKTPPQHQTIKATAITINILR</sequence>
<gene>
    <name evidence="1" type="ordered locus">Bsph_2393</name>
</gene>
<name>B1HWW1_LYSSC</name>
<dbReference type="Proteomes" id="UP000002164">
    <property type="component" value="Chromosome"/>
</dbReference>
<organism evidence="1 2">
    <name type="scientific">Lysinibacillus sphaericus (strain C3-41)</name>
    <dbReference type="NCBI Taxonomy" id="444177"/>
    <lineage>
        <taxon>Bacteria</taxon>
        <taxon>Bacillati</taxon>
        <taxon>Bacillota</taxon>
        <taxon>Bacilli</taxon>
        <taxon>Bacillales</taxon>
        <taxon>Bacillaceae</taxon>
        <taxon>Lysinibacillus</taxon>
    </lineage>
</organism>
<dbReference type="EMBL" id="CP000817">
    <property type="protein sequence ID" value="ACA39946.1"/>
    <property type="molecule type" value="Genomic_DNA"/>
</dbReference>
<dbReference type="AlphaFoldDB" id="B1HWW1"/>
<reference evidence="1 2" key="1">
    <citation type="journal article" date="2008" name="J. Bacteriol.">
        <title>Complete genome sequence of the mosquitocidal bacterium Bacillus sphaericus C3-41 and comparison with those of closely related Bacillus species.</title>
        <authorList>
            <person name="Hu X."/>
            <person name="Fan W."/>
            <person name="Han B."/>
            <person name="Liu H."/>
            <person name="Zheng D."/>
            <person name="Li Q."/>
            <person name="Dong W."/>
            <person name="Yan J."/>
            <person name="Gao M."/>
            <person name="Berry C."/>
            <person name="Yuan Z."/>
        </authorList>
    </citation>
    <scope>NUCLEOTIDE SEQUENCE [LARGE SCALE GENOMIC DNA]</scope>
    <source>
        <strain evidence="1 2">C3-41</strain>
    </source>
</reference>
<dbReference type="EnsemblBacteria" id="ACA39946">
    <property type="protein sequence ID" value="ACA39946"/>
    <property type="gene ID" value="Bsph_2393"/>
</dbReference>
<accession>B1HWW1</accession>
<protein>
    <submittedName>
        <fullName evidence="1">Uncharacterized protein</fullName>
    </submittedName>
</protein>
<evidence type="ECO:0000313" key="2">
    <source>
        <dbReference type="Proteomes" id="UP000002164"/>
    </source>
</evidence>
<dbReference type="HOGENOM" id="CLU_3292046_0_0_9"/>
<proteinExistence type="predicted"/>
<evidence type="ECO:0000313" key="1">
    <source>
        <dbReference type="EMBL" id="ACA39946.1"/>
    </source>
</evidence>